<dbReference type="Gene3D" id="3.30.420.10">
    <property type="entry name" value="Ribonuclease H-like superfamily/Ribonuclease H"/>
    <property type="match status" value="1"/>
</dbReference>
<protein>
    <submittedName>
        <fullName evidence="4">DDE_3 domain-containing protein</fullName>
    </submittedName>
</protein>
<evidence type="ECO:0000256" key="1">
    <source>
        <dbReference type="SAM" id="MobiDB-lite"/>
    </source>
</evidence>
<reference evidence="4" key="1">
    <citation type="submission" date="2016-11" db="UniProtKB">
        <authorList>
            <consortium name="WormBaseParasite"/>
        </authorList>
    </citation>
    <scope>IDENTIFICATION</scope>
</reference>
<sequence>MVLMDATPIGEIYERNPGIFQPKFRWRKCMVSRAFSGMGPVDLAFVSMKMNSADYQNVSRHHLVRYLQRFPGVSFIFQQDNATIHASRSTKTWLGNNGMDTMHLPPRSPDSDPMENL</sequence>
<dbReference type="AlphaFoldDB" id="A0A1I7XL18"/>
<dbReference type="GO" id="GO:0003676">
    <property type="term" value="F:nucleic acid binding"/>
    <property type="evidence" value="ECO:0007669"/>
    <property type="project" value="InterPro"/>
</dbReference>
<accession>A0A1I7XL18</accession>
<name>A0A1I7XL18_HETBA</name>
<evidence type="ECO:0000313" key="4">
    <source>
        <dbReference type="WBParaSite" id="Hba_18190"/>
    </source>
</evidence>
<proteinExistence type="predicted"/>
<dbReference type="Pfam" id="PF13358">
    <property type="entry name" value="DDE_3"/>
    <property type="match status" value="1"/>
</dbReference>
<feature type="region of interest" description="Disordered" evidence="1">
    <location>
        <begin position="95"/>
        <end position="117"/>
    </location>
</feature>
<feature type="domain" description="Tc1-like transposase DDE" evidence="2">
    <location>
        <begin position="25"/>
        <end position="117"/>
    </location>
</feature>
<dbReference type="InterPro" id="IPR036397">
    <property type="entry name" value="RNaseH_sf"/>
</dbReference>
<dbReference type="InterPro" id="IPR038717">
    <property type="entry name" value="Tc1-like_DDE_dom"/>
</dbReference>
<evidence type="ECO:0000259" key="2">
    <source>
        <dbReference type="Pfam" id="PF13358"/>
    </source>
</evidence>
<dbReference type="Proteomes" id="UP000095283">
    <property type="component" value="Unplaced"/>
</dbReference>
<evidence type="ECO:0000313" key="3">
    <source>
        <dbReference type="Proteomes" id="UP000095283"/>
    </source>
</evidence>
<organism evidence="3 4">
    <name type="scientific">Heterorhabditis bacteriophora</name>
    <name type="common">Entomopathogenic nematode worm</name>
    <dbReference type="NCBI Taxonomy" id="37862"/>
    <lineage>
        <taxon>Eukaryota</taxon>
        <taxon>Metazoa</taxon>
        <taxon>Ecdysozoa</taxon>
        <taxon>Nematoda</taxon>
        <taxon>Chromadorea</taxon>
        <taxon>Rhabditida</taxon>
        <taxon>Rhabditina</taxon>
        <taxon>Rhabditomorpha</taxon>
        <taxon>Strongyloidea</taxon>
        <taxon>Heterorhabditidae</taxon>
        <taxon>Heterorhabditis</taxon>
    </lineage>
</organism>
<keyword evidence="3" id="KW-1185">Reference proteome</keyword>
<dbReference type="WBParaSite" id="Hba_18190">
    <property type="protein sequence ID" value="Hba_18190"/>
    <property type="gene ID" value="Hba_18190"/>
</dbReference>